<reference evidence="2" key="1">
    <citation type="submission" date="2021-09" db="EMBL/GenBank/DDBJ databases">
        <title>The genome of Mauremys mutica provides insights into the evolution of semi-aquatic lifestyle.</title>
        <authorList>
            <person name="Gong S."/>
            <person name="Gao Y."/>
        </authorList>
    </citation>
    <scope>NUCLEOTIDE SEQUENCE</scope>
    <source>
        <strain evidence="2">MM-2020</strain>
        <tissue evidence="2">Muscle</tissue>
    </source>
</reference>
<feature type="compositionally biased region" description="Polar residues" evidence="1">
    <location>
        <begin position="16"/>
        <end position="29"/>
    </location>
</feature>
<evidence type="ECO:0000313" key="3">
    <source>
        <dbReference type="Proteomes" id="UP000827986"/>
    </source>
</evidence>
<dbReference type="EMBL" id="JAHDVG010000463">
    <property type="protein sequence ID" value="KAH1185643.1"/>
    <property type="molecule type" value="Genomic_DNA"/>
</dbReference>
<name>A0A9D3XT48_9SAUR</name>
<protein>
    <submittedName>
        <fullName evidence="2">Uncharacterized protein</fullName>
    </submittedName>
</protein>
<evidence type="ECO:0000313" key="2">
    <source>
        <dbReference type="EMBL" id="KAH1185643.1"/>
    </source>
</evidence>
<organism evidence="2 3">
    <name type="scientific">Mauremys mutica</name>
    <name type="common">yellowpond turtle</name>
    <dbReference type="NCBI Taxonomy" id="74926"/>
    <lineage>
        <taxon>Eukaryota</taxon>
        <taxon>Metazoa</taxon>
        <taxon>Chordata</taxon>
        <taxon>Craniata</taxon>
        <taxon>Vertebrata</taxon>
        <taxon>Euteleostomi</taxon>
        <taxon>Archelosauria</taxon>
        <taxon>Testudinata</taxon>
        <taxon>Testudines</taxon>
        <taxon>Cryptodira</taxon>
        <taxon>Durocryptodira</taxon>
        <taxon>Testudinoidea</taxon>
        <taxon>Geoemydidae</taxon>
        <taxon>Geoemydinae</taxon>
        <taxon>Mauremys</taxon>
    </lineage>
</organism>
<evidence type="ECO:0000256" key="1">
    <source>
        <dbReference type="SAM" id="MobiDB-lite"/>
    </source>
</evidence>
<proteinExistence type="predicted"/>
<dbReference type="Proteomes" id="UP000827986">
    <property type="component" value="Unassembled WGS sequence"/>
</dbReference>
<dbReference type="AlphaFoldDB" id="A0A9D3XT48"/>
<sequence>MVRLRGQKARSLDDNALQSHTTECGNQTTGSPRVLIPLFSFPKDPGGYHCPGLAVPPMDLPTRRREMGGLGRGGSLYNLKQQIPEWNWNQWLPRICIVPSIFFFWLGKLIGGRSSTPLFHLAMCVYVRYLTNFSSRGR</sequence>
<feature type="region of interest" description="Disordered" evidence="1">
    <location>
        <begin position="1"/>
        <end position="29"/>
    </location>
</feature>
<gene>
    <name evidence="2" type="ORF">KIL84_018392</name>
</gene>
<comment type="caution">
    <text evidence="2">The sequence shown here is derived from an EMBL/GenBank/DDBJ whole genome shotgun (WGS) entry which is preliminary data.</text>
</comment>
<keyword evidence="3" id="KW-1185">Reference proteome</keyword>
<accession>A0A9D3XT48</accession>